<accession>A4A4Q9</accession>
<keyword evidence="2" id="KW-0812">Transmembrane</keyword>
<name>A4A4Q9_9GAMM</name>
<organism evidence="4 5">
    <name type="scientific">Congregibacter litoralis KT71</name>
    <dbReference type="NCBI Taxonomy" id="314285"/>
    <lineage>
        <taxon>Bacteria</taxon>
        <taxon>Pseudomonadati</taxon>
        <taxon>Pseudomonadota</taxon>
        <taxon>Gammaproteobacteria</taxon>
        <taxon>Cellvibrionales</taxon>
        <taxon>Halieaceae</taxon>
        <taxon>Congregibacter</taxon>
    </lineage>
</organism>
<reference evidence="4 5" key="2">
    <citation type="journal article" date="2009" name="PLoS ONE">
        <title>The photosynthetic apparatus and its regulation in the aerobic gammaproteobacterium Congregibacter litoralis gen. nov., sp. nov.</title>
        <authorList>
            <person name="Spring S."/>
            <person name="Lunsdorf H."/>
            <person name="Fuchs B.M."/>
            <person name="Tindall B.J."/>
        </authorList>
    </citation>
    <scope>NUCLEOTIDE SEQUENCE [LARGE SCALE GENOMIC DNA]</scope>
    <source>
        <strain evidence="4">KT71</strain>
    </source>
</reference>
<dbReference type="SUPFAM" id="SSF81923">
    <property type="entry name" value="Double Clp-N motif"/>
    <property type="match status" value="1"/>
</dbReference>
<proteinExistence type="inferred from homology"/>
<gene>
    <name evidence="4" type="ORF">KT71_09142</name>
</gene>
<comment type="caution">
    <text evidence="4">The sequence shown here is derived from an EMBL/GenBank/DDBJ whole genome shotgun (WGS) entry which is preliminary data.</text>
</comment>
<sequence>MCNVIVIVSLQRHGFALTLREFGLNHDVLIVWFIKRATYECQSMRREWRNTKVTPVVIRGTLCCIAWFVFLADGSMADSKLSDELMFHPMASGGGRSAEPQLERAIEAAAYQASVAGDITLSVERITQNLLSDDDVRAELERASVDVPAVLHQLEMYLDAQPKSEQGRRADPDPKVRELLRNKTMNLRSEEQRRVMSCLDVLAAIMEQNDSFASETLLDAGYSQERAREAAIGHFAAQQKKADTELRDIQAKISAVESEKKPQWVAGSPGSESLQEDPRLMQQYRLVVTSRNAESEVAFKGAVSQDGQLTLLVENTPFELELLATRFIALLEVASGKEGISAELFLRQDDGNERKVGGFGGMSGAILEDRRDNAAYWKSGNF</sequence>
<dbReference type="STRING" id="314285.KT71_09142"/>
<dbReference type="Gene3D" id="1.10.1780.10">
    <property type="entry name" value="Clp, N-terminal domain"/>
    <property type="match status" value="1"/>
</dbReference>
<comment type="similarity">
    <text evidence="1">Belongs to the ClpA/ClpB family.</text>
</comment>
<feature type="transmembrane region" description="Helical" evidence="2">
    <location>
        <begin position="53"/>
        <end position="72"/>
    </location>
</feature>
<keyword evidence="2" id="KW-0472">Membrane</keyword>
<evidence type="ECO:0000313" key="5">
    <source>
        <dbReference type="Proteomes" id="UP000019205"/>
    </source>
</evidence>
<dbReference type="AlphaFoldDB" id="A4A4Q9"/>
<evidence type="ECO:0000256" key="1">
    <source>
        <dbReference type="ARBA" id="ARBA00008675"/>
    </source>
</evidence>
<keyword evidence="2" id="KW-1133">Transmembrane helix</keyword>
<dbReference type="InterPro" id="IPR036628">
    <property type="entry name" value="Clp_N_dom_sf"/>
</dbReference>
<dbReference type="HOGENOM" id="CLU_723013_0_0_6"/>
<evidence type="ECO:0000259" key="3">
    <source>
        <dbReference type="Pfam" id="PF02861"/>
    </source>
</evidence>
<protein>
    <recommendedName>
        <fullName evidence="3">Clp R domain-containing protein</fullName>
    </recommendedName>
</protein>
<dbReference type="Proteomes" id="UP000019205">
    <property type="component" value="Chromosome"/>
</dbReference>
<reference evidence="4 5" key="1">
    <citation type="journal article" date="2007" name="Proc. Natl. Acad. Sci. U.S.A.">
        <title>Characterization of a marine gammaproteobacterium capable of aerobic anoxygenic photosynthesis.</title>
        <authorList>
            <person name="Fuchs B.M."/>
            <person name="Spring S."/>
            <person name="Teeling H."/>
            <person name="Quast C."/>
            <person name="Wulf J."/>
            <person name="Schattenhofer M."/>
            <person name="Yan S."/>
            <person name="Ferriera S."/>
            <person name="Johnson J."/>
            <person name="Glockner F.O."/>
            <person name="Amann R."/>
        </authorList>
    </citation>
    <scope>NUCLEOTIDE SEQUENCE [LARGE SCALE GENOMIC DNA]</scope>
    <source>
        <strain evidence="4">KT71</strain>
    </source>
</reference>
<dbReference type="InterPro" id="IPR004176">
    <property type="entry name" value="Clp_R_N"/>
</dbReference>
<keyword evidence="5" id="KW-1185">Reference proteome</keyword>
<dbReference type="Pfam" id="PF02861">
    <property type="entry name" value="Clp_N"/>
    <property type="match status" value="1"/>
</dbReference>
<feature type="domain" description="Clp R" evidence="3">
    <location>
        <begin position="101"/>
        <end position="217"/>
    </location>
</feature>
<dbReference type="EMBL" id="AAOA02000003">
    <property type="protein sequence ID" value="EAQ98780.2"/>
    <property type="molecule type" value="Genomic_DNA"/>
</dbReference>
<evidence type="ECO:0000313" key="4">
    <source>
        <dbReference type="EMBL" id="EAQ98780.2"/>
    </source>
</evidence>
<evidence type="ECO:0000256" key="2">
    <source>
        <dbReference type="SAM" id="Phobius"/>
    </source>
</evidence>